<organism evidence="1 2">
    <name type="scientific">Rhizopus stolonifer</name>
    <name type="common">Rhizopus nigricans</name>
    <dbReference type="NCBI Taxonomy" id="4846"/>
    <lineage>
        <taxon>Eukaryota</taxon>
        <taxon>Fungi</taxon>
        <taxon>Fungi incertae sedis</taxon>
        <taxon>Mucoromycota</taxon>
        <taxon>Mucoromycotina</taxon>
        <taxon>Mucoromycetes</taxon>
        <taxon>Mucorales</taxon>
        <taxon>Mucorineae</taxon>
        <taxon>Rhizopodaceae</taxon>
        <taxon>Rhizopus</taxon>
    </lineage>
</organism>
<gene>
    <name evidence="1" type="ORF">CU098_005630</name>
</gene>
<protein>
    <submittedName>
        <fullName evidence="1">Uncharacterized protein</fullName>
    </submittedName>
</protein>
<feature type="non-terminal residue" evidence="1">
    <location>
        <position position="1"/>
    </location>
</feature>
<sequence>RYEFPADIIFQKELPQELKVKSEWLPSDWDIQREDCLYSWLKKLSENFSDHLVQSNIPRGVVRKTQEEEDDYQTTVITAKRRLIQRKENTKENRKKFMLAWLNKFSENIVNYDADDHYTFSLYLTFELDHDTWTNVQIKKNEALSKASFDVKIAKAKPTAPVIVHFRMGDAFPKNGLQLIFLSVTNTATPGSSIPETLKINCDVNQKTMDNPTIIMPLLAKKAIRFHLDDGAYF</sequence>
<comment type="caution">
    <text evidence="1">The sequence shown here is derived from an EMBL/GenBank/DDBJ whole genome shotgun (WGS) entry which is preliminary data.</text>
</comment>
<reference evidence="1 2" key="1">
    <citation type="journal article" date="2018" name="G3 (Bethesda)">
        <title>Phylogenetic and Phylogenomic Definition of Rhizopus Species.</title>
        <authorList>
            <person name="Gryganskyi A.P."/>
            <person name="Golan J."/>
            <person name="Dolatabadi S."/>
            <person name="Mondo S."/>
            <person name="Robb S."/>
            <person name="Idnurm A."/>
            <person name="Muszewska A."/>
            <person name="Steczkiewicz K."/>
            <person name="Masonjones S."/>
            <person name="Liao H.L."/>
            <person name="Gajdeczka M.T."/>
            <person name="Anike F."/>
            <person name="Vuek A."/>
            <person name="Anishchenko I.M."/>
            <person name="Voigt K."/>
            <person name="de Hoog G.S."/>
            <person name="Smith M.E."/>
            <person name="Heitman J."/>
            <person name="Vilgalys R."/>
            <person name="Stajich J.E."/>
        </authorList>
    </citation>
    <scope>NUCLEOTIDE SEQUENCE [LARGE SCALE GENOMIC DNA]</scope>
    <source>
        <strain evidence="1 2">LSU 92-RS-03</strain>
    </source>
</reference>
<proteinExistence type="predicted"/>
<evidence type="ECO:0000313" key="2">
    <source>
        <dbReference type="Proteomes" id="UP000253551"/>
    </source>
</evidence>
<evidence type="ECO:0000313" key="1">
    <source>
        <dbReference type="EMBL" id="RCH78297.1"/>
    </source>
</evidence>
<dbReference type="Proteomes" id="UP000253551">
    <property type="component" value="Unassembled WGS sequence"/>
</dbReference>
<dbReference type="AlphaFoldDB" id="A0A367IKT8"/>
<accession>A0A367IKT8</accession>
<keyword evidence="2" id="KW-1185">Reference proteome</keyword>
<dbReference type="OrthoDB" id="2381959at2759"/>
<name>A0A367IKT8_RHIST</name>
<dbReference type="EMBL" id="PJQM01007350">
    <property type="protein sequence ID" value="RCH78297.1"/>
    <property type="molecule type" value="Genomic_DNA"/>
</dbReference>